<evidence type="ECO:0000256" key="6">
    <source>
        <dbReference type="ARBA" id="ARBA00023229"/>
    </source>
</evidence>
<dbReference type="PANTHER" id="PTHR30454:SF0">
    <property type="entry name" value="4-HYDROXY-3-METHYLBUT-2-EN-1-YL DIPHOSPHATE SYNTHASE (FERREDOXIN), CHLOROPLASTIC"/>
    <property type="match status" value="1"/>
</dbReference>
<evidence type="ECO:0000313" key="10">
    <source>
        <dbReference type="EMBL" id="GAA0608357.1"/>
    </source>
</evidence>
<evidence type="ECO:0000256" key="2">
    <source>
        <dbReference type="ARBA" id="ARBA00022723"/>
    </source>
</evidence>
<evidence type="ECO:0000256" key="5">
    <source>
        <dbReference type="ARBA" id="ARBA00023014"/>
    </source>
</evidence>
<dbReference type="PANTHER" id="PTHR30454">
    <property type="entry name" value="4-HYDROXY-3-METHYLBUT-2-EN-1-YL DIPHOSPHATE SYNTHASE"/>
    <property type="match status" value="1"/>
</dbReference>
<keyword evidence="11" id="KW-1185">Reference proteome</keyword>
<proteinExistence type="inferred from homology"/>
<protein>
    <recommendedName>
        <fullName evidence="7">4-hydroxy-3-methylbut-2-en-1-yl diphosphate synthase (flavodoxin)</fullName>
        <ecNumber evidence="7">1.17.7.3</ecNumber>
    </recommendedName>
    <alternativeName>
        <fullName evidence="7">1-hydroxy-2-methyl-2-(E)-butenyl 4-diphosphate synthase</fullName>
    </alternativeName>
</protein>
<evidence type="ECO:0000256" key="3">
    <source>
        <dbReference type="ARBA" id="ARBA00023002"/>
    </source>
</evidence>
<feature type="binding site" evidence="7">
    <location>
        <position position="360"/>
    </location>
    <ligand>
        <name>[4Fe-4S] cluster</name>
        <dbReference type="ChEBI" id="CHEBI:49883"/>
    </ligand>
</feature>
<keyword evidence="2 7" id="KW-0479">Metal-binding</keyword>
<dbReference type="InterPro" id="IPR004588">
    <property type="entry name" value="IspG_bac-typ"/>
</dbReference>
<keyword evidence="5 7" id="KW-0411">Iron-sulfur</keyword>
<dbReference type="EC" id="1.17.7.3" evidence="7"/>
<evidence type="ECO:0000256" key="4">
    <source>
        <dbReference type="ARBA" id="ARBA00023004"/>
    </source>
</evidence>
<comment type="cofactor">
    <cofactor evidence="7">
        <name>[4Fe-4S] cluster</name>
        <dbReference type="ChEBI" id="CHEBI:49883"/>
    </cofactor>
    <text evidence="7">Binds 1 [4Fe-4S] cluster.</text>
</comment>
<comment type="function">
    <text evidence="7">Converts 2C-methyl-D-erythritol 2,4-cyclodiphosphate (ME-2,4cPP) into 1-hydroxy-2-methyl-2-(E)-butenyl 4-diphosphate.</text>
</comment>
<dbReference type="Gene3D" id="3.20.20.20">
    <property type="entry name" value="Dihydropteroate synthase-like"/>
    <property type="match status" value="1"/>
</dbReference>
<keyword evidence="6 7" id="KW-0414">Isoprene biosynthesis</keyword>
<dbReference type="InterPro" id="IPR011005">
    <property type="entry name" value="Dihydropteroate_synth-like_sf"/>
</dbReference>
<dbReference type="Gene3D" id="3.30.413.10">
    <property type="entry name" value="Sulfite Reductase Hemoprotein, domain 1"/>
    <property type="match status" value="1"/>
</dbReference>
<feature type="domain" description="IspG TIM-barrel" evidence="8">
    <location>
        <begin position="21"/>
        <end position="288"/>
    </location>
</feature>
<evidence type="ECO:0000259" key="9">
    <source>
        <dbReference type="Pfam" id="PF26540"/>
    </source>
</evidence>
<dbReference type="PIRSF" id="PIRSF004640">
    <property type="entry name" value="IspG"/>
    <property type="match status" value="1"/>
</dbReference>
<gene>
    <name evidence="7 10" type="primary">ispG</name>
    <name evidence="10" type="ORF">GCM10008943_24920</name>
</gene>
<evidence type="ECO:0000256" key="7">
    <source>
        <dbReference type="HAMAP-Rule" id="MF_00159"/>
    </source>
</evidence>
<dbReference type="HAMAP" id="MF_00159">
    <property type="entry name" value="IspG"/>
    <property type="match status" value="1"/>
</dbReference>
<accession>A0ABP3RJG5</accession>
<dbReference type="SUPFAM" id="SSF56014">
    <property type="entry name" value="Nitrite and sulphite reductase 4Fe-4S domain-like"/>
    <property type="match status" value="1"/>
</dbReference>
<keyword evidence="1 7" id="KW-0004">4Fe-4S</keyword>
<dbReference type="NCBIfam" id="NF001540">
    <property type="entry name" value="PRK00366.1"/>
    <property type="match status" value="1"/>
</dbReference>
<dbReference type="Pfam" id="PF04551">
    <property type="entry name" value="GcpE"/>
    <property type="match status" value="1"/>
</dbReference>
<organism evidence="10 11">
    <name type="scientific">Paenochrobactrum glaciei</name>
    <dbReference type="NCBI Taxonomy" id="486407"/>
    <lineage>
        <taxon>Bacteria</taxon>
        <taxon>Pseudomonadati</taxon>
        <taxon>Pseudomonadota</taxon>
        <taxon>Alphaproteobacteria</taxon>
        <taxon>Hyphomicrobiales</taxon>
        <taxon>Brucellaceae</taxon>
        <taxon>Paenochrobactrum</taxon>
    </lineage>
</organism>
<sequence>MASEQISYFSHPFARRTSVGVDVGGVIVGGGAPVVVQSMTNTDTADIDGTVAQVAALHHAGSELVRITVDRDESAAAVPKIRERLERLGLDVPLVGDFHYIGHKLLADHPACAEALAKYRINPGNVGFKDKKDKQFADIVEMAIRYNKPVRIGVNWGSLDQELLTTLMDRNQAEGAPLTAQQVMREAIVQSALISADLAEEIGLPRDKIILSAKVSQVQDLIAVYTELAQRSNHALHLGLTEAGMGTKGVVASSASMGILLQQGIGDTIRISLTPEPGGDRTREVQVSQELLQTMGFRQFIPIVAACPGCGRTTSTVFQELAQTIQDDIRKNMPVWREKYPGVEALSVAVMGCIVNGPGESKHADIGISLPGTGETPSAPVFVDGKKVTTLRGPAIAEDFQKMVADYIENRFGLGAKEQVKAQA</sequence>
<dbReference type="Proteomes" id="UP001424441">
    <property type="component" value="Unassembled WGS sequence"/>
</dbReference>
<evidence type="ECO:0000256" key="1">
    <source>
        <dbReference type="ARBA" id="ARBA00022485"/>
    </source>
</evidence>
<keyword evidence="3 7" id="KW-0560">Oxidoreductase</keyword>
<feature type="binding site" evidence="7">
    <location>
        <position position="310"/>
    </location>
    <ligand>
        <name>[4Fe-4S] cluster</name>
        <dbReference type="ChEBI" id="CHEBI:49883"/>
    </ligand>
</feature>
<dbReference type="NCBIfam" id="TIGR00612">
    <property type="entry name" value="ispG_gcpE"/>
    <property type="match status" value="1"/>
</dbReference>
<dbReference type="EMBL" id="BAAADE010000005">
    <property type="protein sequence ID" value="GAA0608357.1"/>
    <property type="molecule type" value="Genomic_DNA"/>
</dbReference>
<feature type="binding site" evidence="7">
    <location>
        <position position="353"/>
    </location>
    <ligand>
        <name>[4Fe-4S] cluster</name>
        <dbReference type="ChEBI" id="CHEBI:49883"/>
    </ligand>
</feature>
<keyword evidence="4 7" id="KW-0408">Iron</keyword>
<dbReference type="InterPro" id="IPR058579">
    <property type="entry name" value="IspG_C"/>
</dbReference>
<dbReference type="InterPro" id="IPR016425">
    <property type="entry name" value="IspG_bac"/>
</dbReference>
<dbReference type="Pfam" id="PF26540">
    <property type="entry name" value="GcpE_C"/>
    <property type="match status" value="1"/>
</dbReference>
<dbReference type="RefSeq" id="WP_343806077.1">
    <property type="nucleotide sequence ID" value="NZ_BAAADE010000005.1"/>
</dbReference>
<reference evidence="11" key="1">
    <citation type="journal article" date="2019" name="Int. J. Syst. Evol. Microbiol.">
        <title>The Global Catalogue of Microorganisms (GCM) 10K type strain sequencing project: providing services to taxonomists for standard genome sequencing and annotation.</title>
        <authorList>
            <consortium name="The Broad Institute Genomics Platform"/>
            <consortium name="The Broad Institute Genome Sequencing Center for Infectious Disease"/>
            <person name="Wu L."/>
            <person name="Ma J."/>
        </authorList>
    </citation>
    <scope>NUCLEOTIDE SEQUENCE [LARGE SCALE GENOMIC DNA]</scope>
    <source>
        <strain evidence="11">JCM 15115</strain>
    </source>
</reference>
<dbReference type="InterPro" id="IPR058578">
    <property type="entry name" value="IspG_TIM"/>
</dbReference>
<name>A0ABP3RJG5_9HYPH</name>
<feature type="binding site" evidence="7">
    <location>
        <position position="307"/>
    </location>
    <ligand>
        <name>[4Fe-4S] cluster</name>
        <dbReference type="ChEBI" id="CHEBI:49883"/>
    </ligand>
</feature>
<evidence type="ECO:0000259" key="8">
    <source>
        <dbReference type="Pfam" id="PF04551"/>
    </source>
</evidence>
<comment type="caution">
    <text evidence="10">The sequence shown here is derived from an EMBL/GenBank/DDBJ whole genome shotgun (WGS) entry which is preliminary data.</text>
</comment>
<evidence type="ECO:0000313" key="11">
    <source>
        <dbReference type="Proteomes" id="UP001424441"/>
    </source>
</evidence>
<dbReference type="InterPro" id="IPR045854">
    <property type="entry name" value="NO2/SO3_Rdtase_4Fe4S_sf"/>
</dbReference>
<comment type="pathway">
    <text evidence="7">Isoprenoid biosynthesis; isopentenyl diphosphate biosynthesis via DXP pathway; isopentenyl diphosphate from 1-deoxy-D-xylulose 5-phosphate: step 5/6.</text>
</comment>
<comment type="similarity">
    <text evidence="7">Belongs to the IspG family.</text>
</comment>
<comment type="catalytic activity">
    <reaction evidence="7">
        <text>(2E)-4-hydroxy-3-methylbut-2-enyl diphosphate + oxidized [flavodoxin] + H2O + 2 H(+) = 2-C-methyl-D-erythritol 2,4-cyclic diphosphate + reduced [flavodoxin]</text>
        <dbReference type="Rhea" id="RHEA:43604"/>
        <dbReference type="Rhea" id="RHEA-COMP:10622"/>
        <dbReference type="Rhea" id="RHEA-COMP:10623"/>
        <dbReference type="ChEBI" id="CHEBI:15377"/>
        <dbReference type="ChEBI" id="CHEBI:15378"/>
        <dbReference type="ChEBI" id="CHEBI:57618"/>
        <dbReference type="ChEBI" id="CHEBI:58210"/>
        <dbReference type="ChEBI" id="CHEBI:58483"/>
        <dbReference type="ChEBI" id="CHEBI:128753"/>
        <dbReference type="EC" id="1.17.7.3"/>
    </reaction>
</comment>
<feature type="domain" description="IspG C-terminal" evidence="9">
    <location>
        <begin position="304"/>
        <end position="405"/>
    </location>
</feature>